<comment type="caution">
    <text evidence="10">Lacks conserved residue(s) required for the propagation of feature annotation.</text>
</comment>
<dbReference type="Gene3D" id="3.40.1620.60">
    <property type="match status" value="1"/>
</dbReference>
<evidence type="ECO:0000313" key="12">
    <source>
        <dbReference type="RefSeq" id="XP_013165065.1"/>
    </source>
</evidence>
<feature type="binding site" evidence="10">
    <location>
        <position position="389"/>
    </location>
    <ligand>
        <name>Zn(2+)</name>
        <dbReference type="ChEBI" id="CHEBI:29105"/>
        <note>catalytic</note>
    </ligand>
</feature>
<organism evidence="12">
    <name type="scientific">Papilio xuthus</name>
    <name type="common">Asian swallowtail butterfly</name>
    <dbReference type="NCBI Taxonomy" id="66420"/>
    <lineage>
        <taxon>Eukaryota</taxon>
        <taxon>Metazoa</taxon>
        <taxon>Ecdysozoa</taxon>
        <taxon>Arthropoda</taxon>
        <taxon>Hexapoda</taxon>
        <taxon>Insecta</taxon>
        <taxon>Pterygota</taxon>
        <taxon>Neoptera</taxon>
        <taxon>Endopterygota</taxon>
        <taxon>Lepidoptera</taxon>
        <taxon>Glossata</taxon>
        <taxon>Ditrysia</taxon>
        <taxon>Papilionoidea</taxon>
        <taxon>Papilionidae</taxon>
        <taxon>Papilioninae</taxon>
        <taxon>Papilio</taxon>
    </lineage>
</organism>
<dbReference type="Pfam" id="PF01421">
    <property type="entry name" value="Reprolysin"/>
    <property type="match status" value="1"/>
</dbReference>
<reference evidence="12" key="1">
    <citation type="submission" date="2025-08" db="UniProtKB">
        <authorList>
            <consortium name="RefSeq"/>
        </authorList>
    </citation>
    <scope>IDENTIFICATION</scope>
</reference>
<dbReference type="PANTHER" id="PTHR13723">
    <property type="entry name" value="ADAMTS A DISINTEGRIN AND METALLOPROTEASE WITH THROMBOSPONDIN MOTIFS PROTEASE"/>
    <property type="match status" value="1"/>
</dbReference>
<sequence>MRLDAIYGARSRLPSMRRDGRHVRRCVSAAATACGNGLAHAQGQRGGAGGSARTMARWLWALTLLTGAQAWRPPSRPLLLSPTAPARATRHAHSIHHMHLFGWHLELQENRAIRSPYYTECQFYTGRVLYEDTSSVTVTECGGQLYGLLQVGGEEFVLQPTRPQGKQSHVLRRRDVVLSDPPAAYNLTGDTVADLELQFDDDPPSPPSPHVHVRNSDHSDAVQDFHGLRAVTRPVSGVKGLWLEMAIVADHTMLKFHGQERVKHYILALMNIVSAIFNDPSLNSNITLVINNLFMYEEKDPIIKYGNVRKSLEGANKWNYRHLMKLPADSTGWDATVWLTRAPLGGPSGFASVGGICTRTRSAAIDRDEGLTSAFVIAHELGHLLGLTHDGEGQCQSDSERGSVMAPTVLATMHHFSWSSCSKEQFHEKSKKWWCLHERSQDEGVELGGAKELANFHFTMDEQCRTEFGEGFSVCKSIKMRSVCAKLWCAHRSVPHVCRSKRAPPLEGTRCGTNRWCVDHVCELMPGHGGEGKVHEGEGPGTAEWGEWGAWSECGADCGYGIRTRTRRCRYKGAGSESSCEGAGSQVSVCWKGSACAATRDIRADMCVRQASHLIPHVHADESKNCEAWCVDYAGGEPSKFGHLPDGAPCSYQRPFDLCSQGTCVKGQCNATDPACNWCPDGYCNNNTHVYTRTLGKGWTRLTVIPHEARLLSVHLTTPVALNIAIRERKKNRPILELTKHHSRRFELDNKEDKYLKYDPNVPQNLQIIEVDSNVINIKEGERYGWEGEVVAAGSQVRWKQTDTDIFITSDSRLQTDLMIMAVPERPVEEKLSVEVSVNYSTPAPRARPMEYRWSGERGPCSASCGGGMRVVRQRCPREQNCPPARYERCNSHSCEFMWAPGDWEECSATCGAEGVQERQLFCVPANISVLTKKELIRRSVSPALCPPSKPDKQQSCNRLPCPAYWQEMPWTPCSATCGRGVSHQPLVCPAPDEALCGPKPREHRRRCRVRHCPPSERPHTHCPATDGTQYCELFARDQLKRNCVVPPFRKYCCNACRAIEPNSDKAH</sequence>
<dbReference type="CTD" id="692529"/>
<name>A0AAJ6Z462_PAPXU</name>
<keyword evidence="4 10" id="KW-0479">Metal-binding</keyword>
<dbReference type="GO" id="GO:0030198">
    <property type="term" value="P:extracellular matrix organization"/>
    <property type="evidence" value="ECO:0007669"/>
    <property type="project" value="TreeGrafter"/>
</dbReference>
<evidence type="ECO:0000256" key="6">
    <source>
        <dbReference type="ARBA" id="ARBA00022833"/>
    </source>
</evidence>
<keyword evidence="6 10" id="KW-0862">Zinc</keyword>
<evidence type="ECO:0000256" key="7">
    <source>
        <dbReference type="ARBA" id="ARBA00023049"/>
    </source>
</evidence>
<evidence type="ECO:0000256" key="9">
    <source>
        <dbReference type="ARBA" id="ARBA00023180"/>
    </source>
</evidence>
<keyword evidence="7" id="KW-0482">Metalloprotease</keyword>
<feature type="domain" description="Peptidase M12B" evidence="11">
    <location>
        <begin position="241"/>
        <end position="428"/>
    </location>
</feature>
<dbReference type="SUPFAM" id="SSF55486">
    <property type="entry name" value="Metalloproteases ('zincins'), catalytic domain"/>
    <property type="match status" value="1"/>
</dbReference>
<accession>A0AAJ6Z462</accession>
<dbReference type="InterPro" id="IPR000884">
    <property type="entry name" value="TSP1_rpt"/>
</dbReference>
<dbReference type="Proteomes" id="UP000694872">
    <property type="component" value="Unplaced"/>
</dbReference>
<dbReference type="Pfam" id="PF19030">
    <property type="entry name" value="TSP1_ADAMTS"/>
    <property type="match status" value="1"/>
</dbReference>
<proteinExistence type="predicted"/>
<evidence type="ECO:0000256" key="3">
    <source>
        <dbReference type="ARBA" id="ARBA00022670"/>
    </source>
</evidence>
<evidence type="ECO:0000259" key="11">
    <source>
        <dbReference type="PROSITE" id="PS50215"/>
    </source>
</evidence>
<dbReference type="InterPro" id="IPR036383">
    <property type="entry name" value="TSP1_rpt_sf"/>
</dbReference>
<dbReference type="GO" id="GO:0005576">
    <property type="term" value="C:extracellular region"/>
    <property type="evidence" value="ECO:0007669"/>
    <property type="project" value="UniProtKB-SubCell"/>
</dbReference>
<dbReference type="PROSITE" id="PS50215">
    <property type="entry name" value="ADAM_MEPRO"/>
    <property type="match status" value="1"/>
</dbReference>
<feature type="active site" evidence="10">
    <location>
        <position position="380"/>
    </location>
</feature>
<comment type="subcellular location">
    <subcellularLocation>
        <location evidence="1">Secreted</location>
    </subcellularLocation>
</comment>
<dbReference type="GO" id="GO:0006508">
    <property type="term" value="P:proteolysis"/>
    <property type="evidence" value="ECO:0007669"/>
    <property type="project" value="UniProtKB-KW"/>
</dbReference>
<keyword evidence="8" id="KW-1015">Disulfide bond</keyword>
<dbReference type="PANTHER" id="PTHR13723:SF304">
    <property type="entry name" value="A DISINTEGRIN AND METALLOPROTEINASE WITH THROMBOSPONDIN MOTIFS 2-LIKE PROTEIN"/>
    <property type="match status" value="1"/>
</dbReference>
<dbReference type="GO" id="GO:0031012">
    <property type="term" value="C:extracellular matrix"/>
    <property type="evidence" value="ECO:0007669"/>
    <property type="project" value="TreeGrafter"/>
</dbReference>
<evidence type="ECO:0000256" key="1">
    <source>
        <dbReference type="ARBA" id="ARBA00004613"/>
    </source>
</evidence>
<dbReference type="Pfam" id="PF00090">
    <property type="entry name" value="TSP_1"/>
    <property type="match status" value="2"/>
</dbReference>
<dbReference type="AlphaFoldDB" id="A0AAJ6Z462"/>
<dbReference type="GO" id="GO:0004222">
    <property type="term" value="F:metalloendopeptidase activity"/>
    <property type="evidence" value="ECO:0007669"/>
    <property type="project" value="InterPro"/>
</dbReference>
<protein>
    <submittedName>
        <fullName evidence="12">A disintegrin and metalloproteinase with thrombospondin motifs 3-like</fullName>
    </submittedName>
</protein>
<dbReference type="GO" id="GO:0046872">
    <property type="term" value="F:metal ion binding"/>
    <property type="evidence" value="ECO:0007669"/>
    <property type="project" value="UniProtKB-KW"/>
</dbReference>
<dbReference type="Gene3D" id="2.20.100.10">
    <property type="entry name" value="Thrombospondin type-1 (TSP1) repeat"/>
    <property type="match status" value="3"/>
</dbReference>
<evidence type="ECO:0000256" key="2">
    <source>
        <dbReference type="ARBA" id="ARBA00022525"/>
    </source>
</evidence>
<evidence type="ECO:0000256" key="8">
    <source>
        <dbReference type="ARBA" id="ARBA00023157"/>
    </source>
</evidence>
<dbReference type="KEGG" id="pxu:106115947"/>
<dbReference type="InterPro" id="IPR024079">
    <property type="entry name" value="MetalloPept_cat_dom_sf"/>
</dbReference>
<dbReference type="Gene3D" id="3.40.390.10">
    <property type="entry name" value="Collagenase (Catalytic Domain)"/>
    <property type="match status" value="1"/>
</dbReference>
<evidence type="ECO:0000256" key="5">
    <source>
        <dbReference type="ARBA" id="ARBA00022801"/>
    </source>
</evidence>
<dbReference type="Pfam" id="PF17771">
    <property type="entry name" value="ADAMTS_CR_2"/>
    <property type="match status" value="1"/>
</dbReference>
<dbReference type="RefSeq" id="XP_013165065.1">
    <property type="nucleotide sequence ID" value="XM_013309611.1"/>
</dbReference>
<dbReference type="PROSITE" id="PS50092">
    <property type="entry name" value="TSP1"/>
    <property type="match status" value="3"/>
</dbReference>
<dbReference type="InterPro" id="IPR050439">
    <property type="entry name" value="ADAMTS_ADAMTS-like"/>
</dbReference>
<dbReference type="InterPro" id="IPR041645">
    <property type="entry name" value="ADAMTS_CR_2"/>
</dbReference>
<keyword evidence="9" id="KW-0325">Glycoprotein</keyword>
<dbReference type="CDD" id="cd04273">
    <property type="entry name" value="ZnMc_ADAMTS_like"/>
    <property type="match status" value="1"/>
</dbReference>
<feature type="binding site" evidence="10">
    <location>
        <position position="383"/>
    </location>
    <ligand>
        <name>Zn(2+)</name>
        <dbReference type="ChEBI" id="CHEBI:29105"/>
        <note>catalytic</note>
    </ligand>
</feature>
<evidence type="ECO:0000256" key="10">
    <source>
        <dbReference type="PROSITE-ProRule" id="PRU00276"/>
    </source>
</evidence>
<evidence type="ECO:0000256" key="4">
    <source>
        <dbReference type="ARBA" id="ARBA00022723"/>
    </source>
</evidence>
<keyword evidence="2" id="KW-0964">Secreted</keyword>
<keyword evidence="5" id="KW-0378">Hydrolase</keyword>
<dbReference type="GeneID" id="106115947"/>
<dbReference type="SUPFAM" id="SSF82895">
    <property type="entry name" value="TSP-1 type 1 repeat"/>
    <property type="match status" value="3"/>
</dbReference>
<gene>
    <name evidence="12" type="primary">LOC106115947</name>
</gene>
<feature type="binding site" evidence="10">
    <location>
        <position position="379"/>
    </location>
    <ligand>
        <name>Zn(2+)</name>
        <dbReference type="ChEBI" id="CHEBI:29105"/>
        <note>catalytic</note>
    </ligand>
</feature>
<dbReference type="InterPro" id="IPR001590">
    <property type="entry name" value="Peptidase_M12B"/>
</dbReference>
<dbReference type="SMART" id="SM00209">
    <property type="entry name" value="TSP1"/>
    <property type="match status" value="4"/>
</dbReference>
<keyword evidence="3" id="KW-0645">Protease</keyword>